<organism evidence="2 3">
    <name type="scientific">Nannocystis bainbridge</name>
    <dbReference type="NCBI Taxonomy" id="2995303"/>
    <lineage>
        <taxon>Bacteria</taxon>
        <taxon>Pseudomonadati</taxon>
        <taxon>Myxococcota</taxon>
        <taxon>Polyangia</taxon>
        <taxon>Nannocystales</taxon>
        <taxon>Nannocystaceae</taxon>
        <taxon>Nannocystis</taxon>
    </lineage>
</organism>
<comment type="caution">
    <text evidence="2">The sequence shown here is derived from an EMBL/GenBank/DDBJ whole genome shotgun (WGS) entry which is preliminary data.</text>
</comment>
<name>A0ABT5E4T6_9BACT</name>
<evidence type="ECO:0000313" key="3">
    <source>
        <dbReference type="Proteomes" id="UP001221686"/>
    </source>
</evidence>
<sequence length="189" mass="20097">MHNNETYRFNNPSDPKSSALTLRTATNGPSQGPKVLFIAASALCIASMPGVADHLLSSLGSAIVSTAHAGEPNECKTTIHSGYEKEVIHFLKKHEVKLPEGVEKFVSLFELSSAYDATILRDRQITILVSGEGEVLPAPQGFYVFPDGIIAEIGAGGLIGSIWGEGLSGNGEVSVWSMCQPQPGVWVEC</sequence>
<dbReference type="EMBL" id="JAQNDL010000003">
    <property type="protein sequence ID" value="MDC0720880.1"/>
    <property type="molecule type" value="Genomic_DNA"/>
</dbReference>
<gene>
    <name evidence="2" type="ORF">POL25_28505</name>
</gene>
<evidence type="ECO:0000256" key="1">
    <source>
        <dbReference type="SAM" id="MobiDB-lite"/>
    </source>
</evidence>
<reference evidence="2 3" key="1">
    <citation type="submission" date="2022-11" db="EMBL/GenBank/DDBJ databases">
        <title>Minimal conservation of predation-associated metabolite biosynthetic gene clusters underscores biosynthetic potential of Myxococcota including descriptions for ten novel species: Archangium lansinium sp. nov., Myxococcus landrumus sp. nov., Nannocystis bai.</title>
        <authorList>
            <person name="Ahearne A."/>
            <person name="Stevens C."/>
            <person name="Dowd S."/>
        </authorList>
    </citation>
    <scope>NUCLEOTIDE SEQUENCE [LARGE SCALE GENOMIC DNA]</scope>
    <source>
        <strain evidence="2 3">BB15-2</strain>
    </source>
</reference>
<dbReference type="RefSeq" id="WP_272089389.1">
    <property type="nucleotide sequence ID" value="NZ_JAQNDL010000003.1"/>
</dbReference>
<keyword evidence="3" id="KW-1185">Reference proteome</keyword>
<evidence type="ECO:0000313" key="2">
    <source>
        <dbReference type="EMBL" id="MDC0720880.1"/>
    </source>
</evidence>
<accession>A0ABT5E4T6</accession>
<feature type="region of interest" description="Disordered" evidence="1">
    <location>
        <begin position="1"/>
        <end position="25"/>
    </location>
</feature>
<protein>
    <submittedName>
        <fullName evidence="2">Uncharacterized protein</fullName>
    </submittedName>
</protein>
<dbReference type="Proteomes" id="UP001221686">
    <property type="component" value="Unassembled WGS sequence"/>
</dbReference>
<proteinExistence type="predicted"/>